<dbReference type="AlphaFoldDB" id="A0A9P4TD95"/>
<protein>
    <submittedName>
        <fullName evidence="1">Uncharacterized protein</fullName>
    </submittedName>
</protein>
<evidence type="ECO:0000313" key="1">
    <source>
        <dbReference type="EMBL" id="KAF3001288.1"/>
    </source>
</evidence>
<proteinExistence type="predicted"/>
<evidence type="ECO:0000313" key="2">
    <source>
        <dbReference type="Proteomes" id="UP000801428"/>
    </source>
</evidence>
<dbReference type="EMBL" id="SWKU01000013">
    <property type="protein sequence ID" value="KAF3001288.1"/>
    <property type="molecule type" value="Genomic_DNA"/>
</dbReference>
<accession>A0A9P4TD95</accession>
<comment type="caution">
    <text evidence="1">The sequence shown here is derived from an EMBL/GenBank/DDBJ whole genome shotgun (WGS) entry which is preliminary data.</text>
</comment>
<name>A0A9P4TD95_CURKU</name>
<keyword evidence="2" id="KW-1185">Reference proteome</keyword>
<sequence length="226" mass="23562">MRFSLDPNTDLISGLQEVDGPRTYALYFPDQPLATSSTDLSRRLYTNNTPAAPANTPATPSTFCCAPTSAGAAAPEGILAALELALELAALALALPLLELSALALALALAPELGVTVTTLVPEPWLTVLSSVGMLALKESVIETAGGSVEEVGVLVPTMLVSACWELLSSDSVETSTVKGCVWAHVEAEDCALVRPRTENSAEFLIVARRILGNLDESESPDGLGE</sequence>
<dbReference type="OrthoDB" id="10636089at2759"/>
<dbReference type="Proteomes" id="UP000801428">
    <property type="component" value="Unassembled WGS sequence"/>
</dbReference>
<reference evidence="1" key="1">
    <citation type="submission" date="2019-04" db="EMBL/GenBank/DDBJ databases">
        <title>Sequencing of skin fungus with MAO and IRED activity.</title>
        <authorList>
            <person name="Marsaioli A.J."/>
            <person name="Bonatto J.M.C."/>
            <person name="Reis Junior O."/>
        </authorList>
    </citation>
    <scope>NUCLEOTIDE SEQUENCE</scope>
    <source>
        <strain evidence="1">30M1</strain>
    </source>
</reference>
<gene>
    <name evidence="1" type="ORF">E8E13_004499</name>
</gene>
<organism evidence="1 2">
    <name type="scientific">Curvularia kusanoi</name>
    <name type="common">Cochliobolus kusanoi</name>
    <dbReference type="NCBI Taxonomy" id="90978"/>
    <lineage>
        <taxon>Eukaryota</taxon>
        <taxon>Fungi</taxon>
        <taxon>Dikarya</taxon>
        <taxon>Ascomycota</taxon>
        <taxon>Pezizomycotina</taxon>
        <taxon>Dothideomycetes</taxon>
        <taxon>Pleosporomycetidae</taxon>
        <taxon>Pleosporales</taxon>
        <taxon>Pleosporineae</taxon>
        <taxon>Pleosporaceae</taxon>
        <taxon>Curvularia</taxon>
    </lineage>
</organism>